<dbReference type="OrthoDB" id="3700621at2"/>
<gene>
    <name evidence="2" type="ORF">SAMN05216174_115154</name>
</gene>
<sequence>MTSAPAAGGNENTTTAWTGSGFCRDRGQAHKLAQKGKQLANGRWVHDTDAMDLLLEVYGYRDLGRLADDPTPTTNPESGSGLRIDRILCSRPLPLRLLDYSLTHPPAALSDHAYVRVRTALAATTPPDHDEHGRRRLSAERLLMRDVRVAPRDLFI</sequence>
<evidence type="ECO:0000313" key="3">
    <source>
        <dbReference type="Proteomes" id="UP000199501"/>
    </source>
</evidence>
<dbReference type="Gene3D" id="3.60.10.10">
    <property type="entry name" value="Endonuclease/exonuclease/phosphatase"/>
    <property type="match status" value="1"/>
</dbReference>
<protein>
    <recommendedName>
        <fullName evidence="4">Endonuclease/Exonuclease/phosphatase family protein</fullName>
    </recommendedName>
</protein>
<proteinExistence type="predicted"/>
<organism evidence="2 3">
    <name type="scientific">Actinokineospora iranica</name>
    <dbReference type="NCBI Taxonomy" id="1271860"/>
    <lineage>
        <taxon>Bacteria</taxon>
        <taxon>Bacillati</taxon>
        <taxon>Actinomycetota</taxon>
        <taxon>Actinomycetes</taxon>
        <taxon>Pseudonocardiales</taxon>
        <taxon>Pseudonocardiaceae</taxon>
        <taxon>Actinokineospora</taxon>
    </lineage>
</organism>
<dbReference type="AlphaFoldDB" id="A0A1G6WSI9"/>
<dbReference type="RefSeq" id="WP_139190992.1">
    <property type="nucleotide sequence ID" value="NZ_FMZZ01000015.1"/>
</dbReference>
<keyword evidence="3" id="KW-1185">Reference proteome</keyword>
<dbReference type="EMBL" id="FMZZ01000015">
    <property type="protein sequence ID" value="SDD68890.1"/>
    <property type="molecule type" value="Genomic_DNA"/>
</dbReference>
<dbReference type="STRING" id="1271860.SAMN05216174_115154"/>
<dbReference type="SUPFAM" id="SSF56219">
    <property type="entry name" value="DNase I-like"/>
    <property type="match status" value="1"/>
</dbReference>
<name>A0A1G6WSI9_9PSEU</name>
<reference evidence="3" key="1">
    <citation type="submission" date="2016-10" db="EMBL/GenBank/DDBJ databases">
        <authorList>
            <person name="Varghese N."/>
            <person name="Submissions S."/>
        </authorList>
    </citation>
    <scope>NUCLEOTIDE SEQUENCE [LARGE SCALE GENOMIC DNA]</scope>
    <source>
        <strain evidence="3">IBRC-M 10403</strain>
    </source>
</reference>
<evidence type="ECO:0008006" key="4">
    <source>
        <dbReference type="Google" id="ProtNLM"/>
    </source>
</evidence>
<dbReference type="Proteomes" id="UP000199501">
    <property type="component" value="Unassembled WGS sequence"/>
</dbReference>
<evidence type="ECO:0000256" key="1">
    <source>
        <dbReference type="SAM" id="MobiDB-lite"/>
    </source>
</evidence>
<feature type="region of interest" description="Disordered" evidence="1">
    <location>
        <begin position="1"/>
        <end position="20"/>
    </location>
</feature>
<dbReference type="InterPro" id="IPR036691">
    <property type="entry name" value="Endo/exonu/phosph_ase_sf"/>
</dbReference>
<evidence type="ECO:0000313" key="2">
    <source>
        <dbReference type="EMBL" id="SDD68890.1"/>
    </source>
</evidence>
<accession>A0A1G6WSI9</accession>